<dbReference type="Gene3D" id="2.130.10.10">
    <property type="entry name" value="YVTN repeat-like/Quinoprotein amine dehydrogenase"/>
    <property type="match status" value="1"/>
</dbReference>
<dbReference type="InterPro" id="IPR015943">
    <property type="entry name" value="WD40/YVTN_repeat-like_dom_sf"/>
</dbReference>
<feature type="non-terminal residue" evidence="1">
    <location>
        <position position="1"/>
    </location>
</feature>
<sequence length="333" mass="35763">PESDYIESFSTCSNHILSLSSNGTARLAEQPILSTEDDGADSTDSNIPSQSSFISTIELAERSWKSHLTLASSTAFAAFGSTGKTPLTIHNVRPDEGLASLPSVILHTEKTTDPDNLLSSAVYGLTQAPLSSPWGSSPQVIASGWFDGRARIYDLRCATRSPTPSEFTSLSLSSLSLSNDPASHSSRPKYTATGTPLLTPVLVMADRWSTEPIYSLSSGGGSGAHLAAGTARHSVVSFWDVRAPKDGWSVHAPGNDRSPVFNVHLESSRLFGVTELRGFTYDFGPDMTADCYPSIASSPRSMNREGLKHKPGILSYRTTKYRHKSSGLTNDFN</sequence>
<protein>
    <recommendedName>
        <fullName evidence="3">WD40 repeat-like protein</fullName>
    </recommendedName>
</protein>
<gene>
    <name evidence="1" type="ORF">FA13DRAFT_30176</name>
</gene>
<dbReference type="InterPro" id="IPR036322">
    <property type="entry name" value="WD40_repeat_dom_sf"/>
</dbReference>
<evidence type="ECO:0000313" key="1">
    <source>
        <dbReference type="EMBL" id="TEB39826.1"/>
    </source>
</evidence>
<accession>A0A4Y7U074</accession>
<dbReference type="AlphaFoldDB" id="A0A4Y7U074"/>
<name>A0A4Y7U074_COPMI</name>
<reference evidence="1 2" key="1">
    <citation type="journal article" date="2019" name="Nat. Ecol. Evol.">
        <title>Megaphylogeny resolves global patterns of mushroom evolution.</title>
        <authorList>
            <person name="Varga T."/>
            <person name="Krizsan K."/>
            <person name="Foldi C."/>
            <person name="Dima B."/>
            <person name="Sanchez-Garcia M."/>
            <person name="Sanchez-Ramirez S."/>
            <person name="Szollosi G.J."/>
            <person name="Szarkandi J.G."/>
            <person name="Papp V."/>
            <person name="Albert L."/>
            <person name="Andreopoulos W."/>
            <person name="Angelini C."/>
            <person name="Antonin V."/>
            <person name="Barry K.W."/>
            <person name="Bougher N.L."/>
            <person name="Buchanan P."/>
            <person name="Buyck B."/>
            <person name="Bense V."/>
            <person name="Catcheside P."/>
            <person name="Chovatia M."/>
            <person name="Cooper J."/>
            <person name="Damon W."/>
            <person name="Desjardin D."/>
            <person name="Finy P."/>
            <person name="Geml J."/>
            <person name="Haridas S."/>
            <person name="Hughes K."/>
            <person name="Justo A."/>
            <person name="Karasinski D."/>
            <person name="Kautmanova I."/>
            <person name="Kiss B."/>
            <person name="Kocsube S."/>
            <person name="Kotiranta H."/>
            <person name="LaButti K.M."/>
            <person name="Lechner B.E."/>
            <person name="Liimatainen K."/>
            <person name="Lipzen A."/>
            <person name="Lukacs Z."/>
            <person name="Mihaltcheva S."/>
            <person name="Morgado L.N."/>
            <person name="Niskanen T."/>
            <person name="Noordeloos M.E."/>
            <person name="Ohm R.A."/>
            <person name="Ortiz-Santana B."/>
            <person name="Ovrebo C."/>
            <person name="Racz N."/>
            <person name="Riley R."/>
            <person name="Savchenko A."/>
            <person name="Shiryaev A."/>
            <person name="Soop K."/>
            <person name="Spirin V."/>
            <person name="Szebenyi C."/>
            <person name="Tomsovsky M."/>
            <person name="Tulloss R.E."/>
            <person name="Uehling J."/>
            <person name="Grigoriev I.V."/>
            <person name="Vagvolgyi C."/>
            <person name="Papp T."/>
            <person name="Martin F.M."/>
            <person name="Miettinen O."/>
            <person name="Hibbett D.S."/>
            <person name="Nagy L.G."/>
        </authorList>
    </citation>
    <scope>NUCLEOTIDE SEQUENCE [LARGE SCALE GENOMIC DNA]</scope>
    <source>
        <strain evidence="1 2">FP101781</strain>
    </source>
</reference>
<dbReference type="OrthoDB" id="1259151at2759"/>
<evidence type="ECO:0008006" key="3">
    <source>
        <dbReference type="Google" id="ProtNLM"/>
    </source>
</evidence>
<dbReference type="SUPFAM" id="SSF50978">
    <property type="entry name" value="WD40 repeat-like"/>
    <property type="match status" value="1"/>
</dbReference>
<proteinExistence type="predicted"/>
<comment type="caution">
    <text evidence="1">The sequence shown here is derived from an EMBL/GenBank/DDBJ whole genome shotgun (WGS) entry which is preliminary data.</text>
</comment>
<dbReference type="EMBL" id="QPFP01000001">
    <property type="protein sequence ID" value="TEB39826.1"/>
    <property type="molecule type" value="Genomic_DNA"/>
</dbReference>
<organism evidence="1 2">
    <name type="scientific">Coprinellus micaceus</name>
    <name type="common">Glistening ink-cap mushroom</name>
    <name type="synonym">Coprinus micaceus</name>
    <dbReference type="NCBI Taxonomy" id="71717"/>
    <lineage>
        <taxon>Eukaryota</taxon>
        <taxon>Fungi</taxon>
        <taxon>Dikarya</taxon>
        <taxon>Basidiomycota</taxon>
        <taxon>Agaricomycotina</taxon>
        <taxon>Agaricomycetes</taxon>
        <taxon>Agaricomycetidae</taxon>
        <taxon>Agaricales</taxon>
        <taxon>Agaricineae</taxon>
        <taxon>Psathyrellaceae</taxon>
        <taxon>Coprinellus</taxon>
    </lineage>
</organism>
<keyword evidence="2" id="KW-1185">Reference proteome</keyword>
<dbReference type="Proteomes" id="UP000298030">
    <property type="component" value="Unassembled WGS sequence"/>
</dbReference>
<evidence type="ECO:0000313" key="2">
    <source>
        <dbReference type="Proteomes" id="UP000298030"/>
    </source>
</evidence>